<organism evidence="4 5">
    <name type="scientific">Trypanosoma brucei equiperdum</name>
    <dbReference type="NCBI Taxonomy" id="630700"/>
    <lineage>
        <taxon>Eukaryota</taxon>
        <taxon>Discoba</taxon>
        <taxon>Euglenozoa</taxon>
        <taxon>Kinetoplastea</taxon>
        <taxon>Metakinetoplastina</taxon>
        <taxon>Trypanosomatida</taxon>
        <taxon>Trypanosomatidae</taxon>
        <taxon>Trypanosoma</taxon>
    </lineage>
</organism>
<dbReference type="GO" id="GO:0004402">
    <property type="term" value="F:histone acetyltransferase activity"/>
    <property type="evidence" value="ECO:0007669"/>
    <property type="project" value="InterPro"/>
</dbReference>
<dbReference type="GO" id="GO:0000785">
    <property type="term" value="C:chromatin"/>
    <property type="evidence" value="ECO:0007669"/>
    <property type="project" value="TreeGrafter"/>
</dbReference>
<protein>
    <submittedName>
        <fullName evidence="4">MOZ/SAS family</fullName>
    </submittedName>
</protein>
<dbReference type="Proteomes" id="UP000266743">
    <property type="component" value="Chromosome 11"/>
</dbReference>
<dbReference type="InterPro" id="IPR050603">
    <property type="entry name" value="MYST_HAT"/>
</dbReference>
<reference evidence="4 5" key="1">
    <citation type="submission" date="2018-09" db="EMBL/GenBank/DDBJ databases">
        <title>whole genome sequence of T. equiperdum IVM-t1 strain.</title>
        <authorList>
            <person name="Suganuma K."/>
        </authorList>
    </citation>
    <scope>NUCLEOTIDE SEQUENCE [LARGE SCALE GENOMIC DNA]</scope>
    <source>
        <strain evidence="4 5">IVM-t1</strain>
    </source>
</reference>
<dbReference type="GO" id="GO:0003682">
    <property type="term" value="F:chromatin binding"/>
    <property type="evidence" value="ECO:0007669"/>
    <property type="project" value="TreeGrafter"/>
</dbReference>
<comment type="caution">
    <text evidence="4">The sequence shown here is derived from an EMBL/GenBank/DDBJ whole genome shotgun (WGS) entry which is preliminary data.</text>
</comment>
<proteinExistence type="predicted"/>
<evidence type="ECO:0000259" key="3">
    <source>
        <dbReference type="PROSITE" id="PS51726"/>
    </source>
</evidence>
<evidence type="ECO:0000313" key="4">
    <source>
        <dbReference type="EMBL" id="RHW68234.1"/>
    </source>
</evidence>
<keyword evidence="1" id="KW-0808">Transferase</keyword>
<dbReference type="GO" id="GO:0005634">
    <property type="term" value="C:nucleus"/>
    <property type="evidence" value="ECO:0007669"/>
    <property type="project" value="TreeGrafter"/>
</dbReference>
<evidence type="ECO:0000313" key="5">
    <source>
        <dbReference type="Proteomes" id="UP000266743"/>
    </source>
</evidence>
<dbReference type="SUPFAM" id="SSF55729">
    <property type="entry name" value="Acyl-CoA N-acyltransferases (Nat)"/>
    <property type="match status" value="1"/>
</dbReference>
<dbReference type="GO" id="GO:0006357">
    <property type="term" value="P:regulation of transcription by RNA polymerase II"/>
    <property type="evidence" value="ECO:0007669"/>
    <property type="project" value="TreeGrafter"/>
</dbReference>
<feature type="active site" description="Proton donor/acceptor" evidence="2">
    <location>
        <position position="19"/>
    </location>
</feature>
<dbReference type="AlphaFoldDB" id="A0A3L6KV07"/>
<dbReference type="PROSITE" id="PS51726">
    <property type="entry name" value="MYST_HAT"/>
    <property type="match status" value="1"/>
</dbReference>
<evidence type="ECO:0000256" key="1">
    <source>
        <dbReference type="ARBA" id="ARBA00022679"/>
    </source>
</evidence>
<evidence type="ECO:0000256" key="2">
    <source>
        <dbReference type="PIRSR" id="PIRSR602717-51"/>
    </source>
</evidence>
<feature type="domain" description="MYST-type HAT" evidence="3">
    <location>
        <begin position="1"/>
        <end position="83"/>
    </location>
</feature>
<dbReference type="Pfam" id="PF01853">
    <property type="entry name" value="MOZ_SAS"/>
    <property type="match status" value="1"/>
</dbReference>
<dbReference type="GO" id="GO:0003712">
    <property type="term" value="F:transcription coregulator activity"/>
    <property type="evidence" value="ECO:0007669"/>
    <property type="project" value="TreeGrafter"/>
</dbReference>
<dbReference type="InterPro" id="IPR016181">
    <property type="entry name" value="Acyl_CoA_acyltransferase"/>
</dbReference>
<dbReference type="EMBL" id="QSBY01000011">
    <property type="protein sequence ID" value="RHW68234.1"/>
    <property type="molecule type" value="Genomic_DNA"/>
</dbReference>
<accession>A0A3L6KV07</accession>
<name>A0A3L6KV07_9TRYP</name>
<sequence length="83" mass="9016">MIAASYELAYRRKNVGSPEKPLTDLGAAAYDRYWKRVLIKWMHTLLEGNAAAITVDDDAGDDGQSVTIVVAHENEAKMAAPGP</sequence>
<dbReference type="PANTHER" id="PTHR10615:SF214">
    <property type="entry name" value="HISTONE ACETYLTRANSFERASE"/>
    <property type="match status" value="1"/>
</dbReference>
<dbReference type="InterPro" id="IPR002717">
    <property type="entry name" value="HAT_MYST-type"/>
</dbReference>
<gene>
    <name evidence="4" type="ORF">DPX39_110092700</name>
</gene>
<dbReference type="PANTHER" id="PTHR10615">
    <property type="entry name" value="HISTONE ACETYLTRANSFERASE"/>
    <property type="match status" value="1"/>
</dbReference>